<evidence type="ECO:0000313" key="4">
    <source>
        <dbReference type="Proteomes" id="UP000241203"/>
    </source>
</evidence>
<dbReference type="AlphaFoldDB" id="A0A2P8GYU0"/>
<dbReference type="PANTHER" id="PTHR30157">
    <property type="entry name" value="FERRIC REDUCTASE, NADPH-DEPENDENT"/>
    <property type="match status" value="1"/>
</dbReference>
<reference evidence="2 4" key="1">
    <citation type="submission" date="2018-03" db="EMBL/GenBank/DDBJ databases">
        <title>Genomic Encyclopedia of Archaeal and Bacterial Type Strains, Phase II (KMG-II): from individual species to whole genera.</title>
        <authorList>
            <person name="Goeker M."/>
        </authorList>
    </citation>
    <scope>NUCLEOTIDE SEQUENCE [LARGE SCALE GENOMIC DNA]</scope>
    <source>
        <strain evidence="2 4">DSM 21548</strain>
    </source>
</reference>
<dbReference type="InterPro" id="IPR039261">
    <property type="entry name" value="FNR_nucleotide-bd"/>
</dbReference>
<comment type="caution">
    <text evidence="2">The sequence shown here is derived from an EMBL/GenBank/DDBJ whole genome shotgun (WGS) entry which is preliminary data.</text>
</comment>
<dbReference type="OrthoDB" id="3291337at2"/>
<dbReference type="SUPFAM" id="SSF63380">
    <property type="entry name" value="Riboflavin synthase domain-like"/>
    <property type="match status" value="1"/>
</dbReference>
<dbReference type="PROSITE" id="PS51384">
    <property type="entry name" value="FAD_FR"/>
    <property type="match status" value="1"/>
</dbReference>
<evidence type="ECO:0000313" key="3">
    <source>
        <dbReference type="EMBL" id="RUQ86419.1"/>
    </source>
</evidence>
<dbReference type="InterPro" id="IPR013113">
    <property type="entry name" value="SIP_FAD-bd"/>
</dbReference>
<dbReference type="CDD" id="cd06193">
    <property type="entry name" value="siderophore_interacting"/>
    <property type="match status" value="1"/>
</dbReference>
<evidence type="ECO:0000259" key="1">
    <source>
        <dbReference type="PROSITE" id="PS51384"/>
    </source>
</evidence>
<proteinExistence type="predicted"/>
<dbReference type="Gene3D" id="3.40.50.80">
    <property type="entry name" value="Nucleotide-binding domain of ferredoxin-NADP reductase (FNR) module"/>
    <property type="match status" value="1"/>
</dbReference>
<dbReference type="InterPro" id="IPR039374">
    <property type="entry name" value="SIP_fam"/>
</dbReference>
<dbReference type="InterPro" id="IPR007037">
    <property type="entry name" value="SIP_rossman_dom"/>
</dbReference>
<dbReference type="EMBL" id="PYAU01000001">
    <property type="protein sequence ID" value="PSL39143.1"/>
    <property type="molecule type" value="Genomic_DNA"/>
</dbReference>
<keyword evidence="5" id="KW-1185">Reference proteome</keyword>
<feature type="domain" description="FAD-binding FR-type" evidence="1">
    <location>
        <begin position="13"/>
        <end position="147"/>
    </location>
</feature>
<sequence length="294" mass="32022">MSHLENNGRPWAYSAFRARVSRRRVLSPGFVRMTLAGPDLRNFAPWGLDQRIKLVLPMADGSLADFGLLADPTPHPSDWYARWRALPEGDRNVLRTYTPAAIRPEAGEIDVDVVIHEPPGPASRWALGARIGEEIVLTGPDIRAGVTGYGIAWQPGDARRVLIVGDETAFPAIRNILDALGEDVRAHVLAEVGGTEDDLLSSRRSDSVTVDVRRRNGIPGSGLDDAVRDWAAAASETTSGEQEPTAVADDLYVWIAGEAGSVTRIRRHLADDLGVPKERISFLGYWRHGGPLTS</sequence>
<reference evidence="3 5" key="2">
    <citation type="submission" date="2018-12" db="EMBL/GenBank/DDBJ databases">
        <authorList>
            <person name="hu s."/>
            <person name="Xu Y."/>
            <person name="Xu B."/>
            <person name="Li F."/>
        </authorList>
    </citation>
    <scope>NUCLEOTIDE SEQUENCE [LARGE SCALE GENOMIC DNA]</scope>
    <source>
        <strain evidence="3 5">KSW2-17</strain>
    </source>
</reference>
<organism evidence="2 4">
    <name type="scientific">Labedella gwakjiensis</name>
    <dbReference type="NCBI Taxonomy" id="390269"/>
    <lineage>
        <taxon>Bacteria</taxon>
        <taxon>Bacillati</taxon>
        <taxon>Actinomycetota</taxon>
        <taxon>Actinomycetes</taxon>
        <taxon>Micrococcales</taxon>
        <taxon>Microbacteriaceae</taxon>
        <taxon>Labedella</taxon>
    </lineage>
</organism>
<dbReference type="RefSeq" id="WP_106564051.1">
    <property type="nucleotide sequence ID" value="NZ_PYAU01000001.1"/>
</dbReference>
<dbReference type="InterPro" id="IPR017927">
    <property type="entry name" value="FAD-bd_FR_type"/>
</dbReference>
<evidence type="ECO:0000313" key="5">
    <source>
        <dbReference type="Proteomes" id="UP000268291"/>
    </source>
</evidence>
<dbReference type="EMBL" id="RZGY01000001">
    <property type="protein sequence ID" value="RUQ86419.1"/>
    <property type="molecule type" value="Genomic_DNA"/>
</dbReference>
<dbReference type="Proteomes" id="UP000241203">
    <property type="component" value="Unassembled WGS sequence"/>
</dbReference>
<dbReference type="Pfam" id="PF04954">
    <property type="entry name" value="SIP"/>
    <property type="match status" value="1"/>
</dbReference>
<gene>
    <name evidence="2" type="ORF">CLV49_2777</name>
    <name evidence="3" type="ORF">ELQ93_05350</name>
</gene>
<dbReference type="InterPro" id="IPR017938">
    <property type="entry name" value="Riboflavin_synthase-like_b-brl"/>
</dbReference>
<name>A0A2P8GYU0_9MICO</name>
<protein>
    <submittedName>
        <fullName evidence="2">NADPH-dependent ferric siderophore reductase</fullName>
    </submittedName>
    <submittedName>
        <fullName evidence="3">Siderophore-interacting protein</fullName>
    </submittedName>
</protein>
<evidence type="ECO:0000313" key="2">
    <source>
        <dbReference type="EMBL" id="PSL39143.1"/>
    </source>
</evidence>
<dbReference type="Pfam" id="PF08021">
    <property type="entry name" value="FAD_binding_9"/>
    <property type="match status" value="1"/>
</dbReference>
<accession>A0A2P8GYU0</accession>
<dbReference type="GO" id="GO:0016491">
    <property type="term" value="F:oxidoreductase activity"/>
    <property type="evidence" value="ECO:0007669"/>
    <property type="project" value="InterPro"/>
</dbReference>
<dbReference type="Gene3D" id="2.40.30.10">
    <property type="entry name" value="Translation factors"/>
    <property type="match status" value="1"/>
</dbReference>
<dbReference type="PANTHER" id="PTHR30157:SF0">
    <property type="entry name" value="NADPH-DEPENDENT FERRIC-CHELATE REDUCTASE"/>
    <property type="match status" value="1"/>
</dbReference>
<dbReference type="Proteomes" id="UP000268291">
    <property type="component" value="Unassembled WGS sequence"/>
</dbReference>